<sequence>MRRGYNEIDVEAAVVDDAADDGAAVAGWRWHRLVGAACALTALCLCAWTLGLAATSIGAWSHACVLAWGAIAVLGTGLLCWCMARRPPPRLRRRRPDRPRCCALQ</sequence>
<keyword evidence="1" id="KW-0472">Membrane</keyword>
<proteinExistence type="predicted"/>
<organism evidence="2 3">
    <name type="scientific">Pandoravirus japonicus</name>
    <dbReference type="NCBI Taxonomy" id="2823154"/>
    <lineage>
        <taxon>Viruses</taxon>
        <taxon>Pandoravirus</taxon>
    </lineage>
</organism>
<accession>A0A811BMG1</accession>
<feature type="transmembrane region" description="Helical" evidence="1">
    <location>
        <begin position="60"/>
        <end position="84"/>
    </location>
</feature>
<feature type="transmembrane region" description="Helical" evidence="1">
    <location>
        <begin position="33"/>
        <end position="54"/>
    </location>
</feature>
<keyword evidence="1" id="KW-1133">Transmembrane helix</keyword>
<protein>
    <submittedName>
        <fullName evidence="2">Uncharacterized protein</fullName>
    </submittedName>
</protein>
<keyword evidence="1" id="KW-0812">Transmembrane</keyword>
<reference evidence="2" key="1">
    <citation type="submission" date="2021-04" db="EMBL/GenBank/DDBJ databases">
        <title>Draft Genome Sequence of Pandoravirus japonicus, Isolated from the Sabaishi River of Niigata, Japan.</title>
        <authorList>
            <person name="Hosokawa N."/>
            <person name="Takahashi H."/>
            <person name="Aoki K."/>
            <person name="Takemura M."/>
        </authorList>
    </citation>
    <scope>NUCLEOTIDE SEQUENCE</scope>
</reference>
<dbReference type="Proteomes" id="UP001253637">
    <property type="component" value="Segment"/>
</dbReference>
<evidence type="ECO:0000313" key="2">
    <source>
        <dbReference type="EMBL" id="BCU02993.1"/>
    </source>
</evidence>
<dbReference type="EMBL" id="LC625835">
    <property type="protein sequence ID" value="BCU02993.1"/>
    <property type="molecule type" value="Genomic_DNA"/>
</dbReference>
<evidence type="ECO:0000313" key="3">
    <source>
        <dbReference type="Proteomes" id="UP001253637"/>
    </source>
</evidence>
<name>A0A811BMG1_9VIRU</name>
<evidence type="ECO:0000256" key="1">
    <source>
        <dbReference type="SAM" id="Phobius"/>
    </source>
</evidence>